<evidence type="ECO:0000256" key="1">
    <source>
        <dbReference type="SAM" id="Phobius"/>
    </source>
</evidence>
<dbReference type="EMBL" id="JAICCE010000021">
    <property type="protein sequence ID" value="KAG9262810.1"/>
    <property type="molecule type" value="Genomic_DNA"/>
</dbReference>
<dbReference type="AlphaFoldDB" id="A0A8T2KT99"/>
<organism evidence="2 3">
    <name type="scientific">Astyanax mexicanus</name>
    <name type="common">Blind cave fish</name>
    <name type="synonym">Astyanax fasciatus mexicanus</name>
    <dbReference type="NCBI Taxonomy" id="7994"/>
    <lineage>
        <taxon>Eukaryota</taxon>
        <taxon>Metazoa</taxon>
        <taxon>Chordata</taxon>
        <taxon>Craniata</taxon>
        <taxon>Vertebrata</taxon>
        <taxon>Euteleostomi</taxon>
        <taxon>Actinopterygii</taxon>
        <taxon>Neopterygii</taxon>
        <taxon>Teleostei</taxon>
        <taxon>Ostariophysi</taxon>
        <taxon>Characiformes</taxon>
        <taxon>Characoidei</taxon>
        <taxon>Acestrorhamphidae</taxon>
        <taxon>Acestrorhamphinae</taxon>
        <taxon>Astyanax</taxon>
    </lineage>
</organism>
<evidence type="ECO:0000313" key="3">
    <source>
        <dbReference type="Proteomes" id="UP000752171"/>
    </source>
</evidence>
<reference evidence="2 3" key="1">
    <citation type="submission" date="2021-07" db="EMBL/GenBank/DDBJ databases">
        <authorList>
            <person name="Imarazene B."/>
            <person name="Zahm M."/>
            <person name="Klopp C."/>
            <person name="Cabau C."/>
            <person name="Beille S."/>
            <person name="Jouanno E."/>
            <person name="Castinel A."/>
            <person name="Lluch J."/>
            <person name="Gil L."/>
            <person name="Kuchtly C."/>
            <person name="Lopez Roques C."/>
            <person name="Donnadieu C."/>
            <person name="Parrinello H."/>
            <person name="Journot L."/>
            <person name="Du K."/>
            <person name="Schartl M."/>
            <person name="Retaux S."/>
            <person name="Guiguen Y."/>
        </authorList>
    </citation>
    <scope>NUCLEOTIDE SEQUENCE [LARGE SCALE GENOMIC DNA]</scope>
    <source>
        <strain evidence="2">Pach_M1</strain>
        <tissue evidence="2">Testis</tissue>
    </source>
</reference>
<keyword evidence="1" id="KW-0472">Membrane</keyword>
<keyword evidence="1" id="KW-0812">Transmembrane</keyword>
<evidence type="ECO:0000313" key="2">
    <source>
        <dbReference type="EMBL" id="KAG9262810.1"/>
    </source>
</evidence>
<proteinExistence type="predicted"/>
<protein>
    <submittedName>
        <fullName evidence="2">Uncharacterized protein</fullName>
    </submittedName>
</protein>
<keyword evidence="1" id="KW-1133">Transmembrane helix</keyword>
<comment type="caution">
    <text evidence="2">The sequence shown here is derived from an EMBL/GenBank/DDBJ whole genome shotgun (WGS) entry which is preliminary data.</text>
</comment>
<dbReference type="Proteomes" id="UP000752171">
    <property type="component" value="Unassembled WGS sequence"/>
</dbReference>
<gene>
    <name evidence="2" type="ORF">AMEX_G24695</name>
</gene>
<name>A0A8T2KT99_ASTMX</name>
<accession>A0A8T2KT99</accession>
<dbReference type="OrthoDB" id="654191at2759"/>
<feature type="transmembrane region" description="Helical" evidence="1">
    <location>
        <begin position="182"/>
        <end position="202"/>
    </location>
</feature>
<sequence>MERWRNVFYEALNNSTSRHSRLKSRIQFQAQETERLMRQHFETLHQFLKEEEENRVAALKDEEHRKMQELETSVEQRIQAVLFRAREVEGDLGDNGATFQKDLGSVQQRAQNKVPDPAPDSRFMIDVATHLGNLRYCVWEKMKELCPHCEWGLFLQDIARPHSNLALRCMMMYIDKRIRKRTLVFIIFLLLIVLLVIVFVFIKWVDHIQWKI</sequence>